<keyword evidence="5" id="KW-0472">Membrane</keyword>
<dbReference type="NCBIfam" id="TIGR00573">
    <property type="entry name" value="dnaq"/>
    <property type="match status" value="1"/>
</dbReference>
<dbReference type="InterPro" id="IPR006054">
    <property type="entry name" value="DnaQ"/>
</dbReference>
<feature type="coiled-coil region" evidence="4">
    <location>
        <begin position="103"/>
        <end position="148"/>
    </location>
</feature>
<dbReference type="InterPro" id="IPR012337">
    <property type="entry name" value="RNaseH-like_sf"/>
</dbReference>
<dbReference type="RefSeq" id="WP_126187668.1">
    <property type="nucleotide sequence ID" value="NZ_PELM01000332.1"/>
</dbReference>
<dbReference type="Proteomes" id="UP000288082">
    <property type="component" value="Unassembled WGS sequence"/>
</dbReference>
<evidence type="ECO:0000313" key="8">
    <source>
        <dbReference type="Proteomes" id="UP000288082"/>
    </source>
</evidence>
<gene>
    <name evidence="7" type="ORF">CSW50_09195</name>
</gene>
<dbReference type="FunFam" id="3.30.420.10:FF:000045">
    <property type="entry name" value="3'-5' exonuclease DinG"/>
    <property type="match status" value="1"/>
</dbReference>
<keyword evidence="5" id="KW-0812">Transmembrane</keyword>
<sequence length="631" mass="69007">MKEVFRFLGALLLGLLLVGGTAALGIVLLLQGEESLTRELLRLAQAKATLLFFVGFLFLLVLGSLLYPVFLGYLAATRALGQEAEVILSNPGHRLRPRGPLELQTLARLINRLAQEKEALEREVAARIAEAKTLLEEERKRLSALIAHLPQGVVLANPRGQVLLYNPAARELLGEGLGVGKSLLGLLDRGLWVHALNLPEARFLTQGPRGALWLQVVPLEGEKGHLVLLEGAKEEGALDGRLLHRLRDKLAGLKALVEVLDLEVQSPHLQSLLRTARATAEELSQLIASWKPKAQAAEVLAEDLLSLLAQTLEREVGITPGFSLEEEAKGLLVLADTYVLARGLAEALQEVEEAFLEGRREDGFLHLTLTLQEGRGIRLPPLLEEAAGRSGGSAWGEASRLHLLLPAREAPRLPTQEGPPPRAVVFDLTLFQVPEALEEAPLESLLYTAFDLETTGLDPEKDAIIALGGVHVLGQRVLRQEAFEALVDPGRPIPKVSSEVHGLTWEMLKGKPRLEEVLPAFRAFLEDSVLLAHNGAFDMAFLRRVGIHQPPLVDTLLLSHLLFPDLKDHRLETLAERFGVPVVGRHTALGDALMTAEVFARMVPLLKEKGYRTLGEVLRACAQLPLAKLTY</sequence>
<name>A0A430R2L0_THESC</name>
<dbReference type="GO" id="GO:0008408">
    <property type="term" value="F:3'-5' exonuclease activity"/>
    <property type="evidence" value="ECO:0007669"/>
    <property type="project" value="TreeGrafter"/>
</dbReference>
<dbReference type="GO" id="GO:0005829">
    <property type="term" value="C:cytosol"/>
    <property type="evidence" value="ECO:0007669"/>
    <property type="project" value="TreeGrafter"/>
</dbReference>
<evidence type="ECO:0000256" key="5">
    <source>
        <dbReference type="SAM" id="Phobius"/>
    </source>
</evidence>
<dbReference type="PROSITE" id="PS50112">
    <property type="entry name" value="PAS"/>
    <property type="match status" value="1"/>
</dbReference>
<accession>A0A430R2L0</accession>
<keyword evidence="1" id="KW-0540">Nuclease</keyword>
<dbReference type="SMART" id="SM00479">
    <property type="entry name" value="EXOIII"/>
    <property type="match status" value="1"/>
</dbReference>
<comment type="caution">
    <text evidence="7">The sequence shown here is derived from an EMBL/GenBank/DDBJ whole genome shotgun (WGS) entry which is preliminary data.</text>
</comment>
<proteinExistence type="predicted"/>
<organism evidence="7 8">
    <name type="scientific">Thermus scotoductus</name>
    <dbReference type="NCBI Taxonomy" id="37636"/>
    <lineage>
        <taxon>Bacteria</taxon>
        <taxon>Thermotogati</taxon>
        <taxon>Deinococcota</taxon>
        <taxon>Deinococci</taxon>
        <taxon>Thermales</taxon>
        <taxon>Thermaceae</taxon>
        <taxon>Thermus</taxon>
    </lineage>
</organism>
<evidence type="ECO:0000256" key="1">
    <source>
        <dbReference type="ARBA" id="ARBA00022722"/>
    </source>
</evidence>
<keyword evidence="5" id="KW-1133">Transmembrane helix</keyword>
<dbReference type="EMBL" id="PELM01000332">
    <property type="protein sequence ID" value="RTH01563.1"/>
    <property type="molecule type" value="Genomic_DNA"/>
</dbReference>
<reference evidence="7 8" key="1">
    <citation type="journal article" date="2019" name="Extremophiles">
        <title>Biogeography of thermophiles and predominance of Thermus scotoductus in domestic water heaters.</title>
        <authorList>
            <person name="Wilpiszeski R.L."/>
            <person name="Zhang Z."/>
            <person name="House C.H."/>
        </authorList>
    </citation>
    <scope>NUCLEOTIDE SEQUENCE [LARGE SCALE GENOMIC DNA]</scope>
    <source>
        <strain evidence="7 8">38_S38</strain>
    </source>
</reference>
<dbReference type="CDD" id="cd06127">
    <property type="entry name" value="DEDDh"/>
    <property type="match status" value="1"/>
</dbReference>
<evidence type="ECO:0000256" key="2">
    <source>
        <dbReference type="ARBA" id="ARBA00022801"/>
    </source>
</evidence>
<feature type="transmembrane region" description="Helical" evidence="5">
    <location>
        <begin position="49"/>
        <end position="74"/>
    </location>
</feature>
<dbReference type="PANTHER" id="PTHR30231">
    <property type="entry name" value="DNA POLYMERASE III SUBUNIT EPSILON"/>
    <property type="match status" value="1"/>
</dbReference>
<feature type="domain" description="PAS" evidence="6">
    <location>
        <begin position="138"/>
        <end position="174"/>
    </location>
</feature>
<dbReference type="SUPFAM" id="SSF55785">
    <property type="entry name" value="PYP-like sensor domain (PAS domain)"/>
    <property type="match status" value="1"/>
</dbReference>
<keyword evidence="3" id="KW-0269">Exonuclease</keyword>
<dbReference type="Gene3D" id="3.30.450.20">
    <property type="entry name" value="PAS domain"/>
    <property type="match status" value="1"/>
</dbReference>
<dbReference type="GO" id="GO:0003887">
    <property type="term" value="F:DNA-directed DNA polymerase activity"/>
    <property type="evidence" value="ECO:0007669"/>
    <property type="project" value="InterPro"/>
</dbReference>
<dbReference type="InterPro" id="IPR036397">
    <property type="entry name" value="RNaseH_sf"/>
</dbReference>
<dbReference type="Pfam" id="PF13188">
    <property type="entry name" value="PAS_8"/>
    <property type="match status" value="1"/>
</dbReference>
<dbReference type="InterPro" id="IPR035965">
    <property type="entry name" value="PAS-like_dom_sf"/>
</dbReference>
<evidence type="ECO:0000259" key="6">
    <source>
        <dbReference type="PROSITE" id="PS50112"/>
    </source>
</evidence>
<dbReference type="SUPFAM" id="SSF53098">
    <property type="entry name" value="Ribonuclease H-like"/>
    <property type="match status" value="1"/>
</dbReference>
<dbReference type="Gene3D" id="3.30.420.10">
    <property type="entry name" value="Ribonuclease H-like superfamily/Ribonuclease H"/>
    <property type="match status" value="1"/>
</dbReference>
<protein>
    <submittedName>
        <fullName evidence="7">DNA polymerase III subunit epsilon</fullName>
    </submittedName>
</protein>
<dbReference type="InterPro" id="IPR013520">
    <property type="entry name" value="Ribonucl_H"/>
</dbReference>
<dbReference type="AlphaFoldDB" id="A0A430R2L0"/>
<keyword evidence="2" id="KW-0378">Hydrolase</keyword>
<dbReference type="PANTHER" id="PTHR30231:SF4">
    <property type="entry name" value="PROTEIN NEN2"/>
    <property type="match status" value="1"/>
</dbReference>
<keyword evidence="4" id="KW-0175">Coiled coil</keyword>
<dbReference type="Pfam" id="PF00929">
    <property type="entry name" value="RNase_T"/>
    <property type="match status" value="1"/>
</dbReference>
<dbReference type="GO" id="GO:0003677">
    <property type="term" value="F:DNA binding"/>
    <property type="evidence" value="ECO:0007669"/>
    <property type="project" value="InterPro"/>
</dbReference>
<dbReference type="InterPro" id="IPR000014">
    <property type="entry name" value="PAS"/>
</dbReference>
<evidence type="ECO:0000313" key="7">
    <source>
        <dbReference type="EMBL" id="RTH01563.1"/>
    </source>
</evidence>
<evidence type="ECO:0000256" key="3">
    <source>
        <dbReference type="ARBA" id="ARBA00022839"/>
    </source>
</evidence>
<evidence type="ECO:0000256" key="4">
    <source>
        <dbReference type="SAM" id="Coils"/>
    </source>
</evidence>
<dbReference type="GO" id="GO:0006260">
    <property type="term" value="P:DNA replication"/>
    <property type="evidence" value="ECO:0007669"/>
    <property type="project" value="InterPro"/>
</dbReference>